<protein>
    <submittedName>
        <fullName evidence="5">Phage tail tape measure protein, TP901 family</fullName>
    </submittedName>
</protein>
<evidence type="ECO:0000256" key="1">
    <source>
        <dbReference type="ARBA" id="ARBA00022612"/>
    </source>
</evidence>
<dbReference type="OrthoDB" id="74365at2"/>
<dbReference type="STRING" id="937777.Deipe_2082"/>
<dbReference type="NCBIfam" id="TIGR01760">
    <property type="entry name" value="tape_meas_TP901"/>
    <property type="match status" value="1"/>
</dbReference>
<accession>L0A105</accession>
<dbReference type="PANTHER" id="PTHR37813:SF1">
    <property type="entry name" value="FELS-2 PROPHAGE PROTEIN"/>
    <property type="match status" value="1"/>
</dbReference>
<keyword evidence="2" id="KW-0175">Coiled coil</keyword>
<reference evidence="6" key="1">
    <citation type="submission" date="2012-03" db="EMBL/GenBank/DDBJ databases">
        <title>Complete sequence of chromosome of Deinococcus peraridilitoris DSM 19664.</title>
        <authorList>
            <person name="Lucas S."/>
            <person name="Copeland A."/>
            <person name="Lapidus A."/>
            <person name="Glavina del Rio T."/>
            <person name="Dalin E."/>
            <person name="Tice H."/>
            <person name="Bruce D."/>
            <person name="Goodwin L."/>
            <person name="Pitluck S."/>
            <person name="Peters L."/>
            <person name="Mikhailova N."/>
            <person name="Lu M."/>
            <person name="Kyrpides N."/>
            <person name="Mavromatis K."/>
            <person name="Ivanova N."/>
            <person name="Brettin T."/>
            <person name="Detter J.C."/>
            <person name="Han C."/>
            <person name="Larimer F."/>
            <person name="Land M."/>
            <person name="Hauser L."/>
            <person name="Markowitz V."/>
            <person name="Cheng J.-F."/>
            <person name="Hugenholtz P."/>
            <person name="Woyke T."/>
            <person name="Wu D."/>
            <person name="Pukall R."/>
            <person name="Steenblock K."/>
            <person name="Brambilla E."/>
            <person name="Klenk H.-P."/>
            <person name="Eisen J.A."/>
        </authorList>
    </citation>
    <scope>NUCLEOTIDE SEQUENCE [LARGE SCALE GENOMIC DNA]</scope>
    <source>
        <strain evidence="6">DSM 19664 / LMG 22246 / CIP 109416 / KR-200</strain>
    </source>
</reference>
<evidence type="ECO:0000313" key="5">
    <source>
        <dbReference type="EMBL" id="AFZ67578.1"/>
    </source>
</evidence>
<name>L0A105_DEIPD</name>
<evidence type="ECO:0000313" key="6">
    <source>
        <dbReference type="Proteomes" id="UP000010467"/>
    </source>
</evidence>
<dbReference type="HOGENOM" id="CLU_232398_0_0_0"/>
<feature type="region of interest" description="Disordered" evidence="3">
    <location>
        <begin position="1631"/>
        <end position="1651"/>
    </location>
</feature>
<feature type="compositionally biased region" description="Basic and acidic residues" evidence="3">
    <location>
        <begin position="1228"/>
        <end position="1254"/>
    </location>
</feature>
<evidence type="ECO:0000256" key="2">
    <source>
        <dbReference type="SAM" id="Coils"/>
    </source>
</evidence>
<dbReference type="KEGG" id="dpd:Deipe_2082"/>
<dbReference type="eggNOG" id="COG5283">
    <property type="taxonomic scope" value="Bacteria"/>
</dbReference>
<keyword evidence="1" id="KW-1188">Viral release from host cell</keyword>
<evidence type="ECO:0000256" key="3">
    <source>
        <dbReference type="SAM" id="MobiDB-lite"/>
    </source>
</evidence>
<feature type="region of interest" description="Disordered" evidence="3">
    <location>
        <begin position="1227"/>
        <end position="1254"/>
    </location>
</feature>
<sequence>MSAETIEIAALGITLQGPERQLDDLLSKVRRLTDGKYEVKLGLDTQEIQKAATATQNVTRAQNEQVQSARAQRTEAQAQTAELRRQAAEQNVLTAALRRQGAEARVTAQLAAQTTREREREARALKAASDIAIRALDNEQRATRNLRQANQLTNQEVVQLQTNIQRRALEAAASLDRESDAYRRLTQVAAAAQRTIDAAEGRNTFGGFSFGIQQGLLSALGNLGPFGQALEALLKTQLDQAAQTTQREAQDIGTNISDGLQGGLRSGAAETANAARQTAEGVTQTIKKTLDIRSPSRVMFNLGVFTAQGLVDGLKSKQDDVARAAKSLSDTIERNAVPGAGARTTASAVSGGALGGNVFAASAFANLSQSVGQVTQQLGQDLPKAAQQAAEATNAAGEAAAGAGVDLGGATEGVKSLTLAHKENDPAARQTAINEAKTAIAFAVTGAAVVGLGAAMAASVNTAADFEQAMNKAGATTNATGAQLKSLTSLALDDTFIQLGVGGIEAAAGIEELGSQGLETADILNGGLVNATLLAKATSSDMAVAAAVAASSMKAFNLEASDLGEVADVVTNAVNATSIKMQDFSQSIAAAGAVATTSGIDFTTFTAAISLMTDKAISASDAGTSFKTFLQSLTPNSKAASQAMNDLTFSAFTANGEFKPLAQIVEELRVKFSKLTPEQRAFTAETIFGSDGIRAFNILIEQGQKGLAERVQLLDQNGSAQRAAEDQLKGLRGEQEKFNAALENLKTTAGSNLLPALTPVLDWATSFTSELGQALRSLRELNDFKIKDGDGSILATLKFFSGAFKGLNDFAKFLDEKGQFDNLAGGRAGAAFPAFQLSPIAQAIQARNRQAASVDFPSLAANGGSNSSVLGLPPLLGAQQAQNAAGGFSAEFVASLKDVFVNDPKVSSDCAIIASRILNLIGATIESTPVAGQLVTNAKKAGFQQVSDGATGDLVALRGPQYGAIKDKLGNGTHVAVVVGRDDKGRLLIIENPGSGNTQVVPLYDTKNASFYRAPSSPFAKSTGGTTDTAVSAPAFSGITDAQILKAKELTVALEAAQKARDPKAIDRASQALETFRKASDSNARALAALAQIQKEQTTSAKDYIATQADIQRYSREALAIARQEIQAGQSGDVAFKGRVKARVEGFEAEGKAQKAVLELARDAVREQTRLNKEQGPAEQAILAHRQEALRVARLIQQAEKDRSKVAPADAAKRALEETDAGKIALSRARDELQAQDRLTQERKKRQDDAKRDAENAAKQLVNLTQQQLQQEVQRREDAARQLETLRTRELAAAGEDAQKRLAVENQLAGRIQSAQAQAAQARLTLAKRNAEEERQTALSAIPDGIPQAKRAQLERSIEAAFNGKLSGAYRTFYASMSSAATTAADNIASAANKIVVTQLDAAQKITSARFALSPELLRFSFGGGEDGLQGALSAYGASSLEQLKAYAPQVAQIIEQAYADVIETARETAEELGKLQDAAPLSDARRFTLTPALLRFSFGEDGLNAALRAYGFRDVADLQSSTTQVAALLREAYADVLFFITTANQTAAQASADYIDLLLKGIREEQDIQDVQLTFDDLWKMLRRVYANGLDPQQSGFVQLLDQLISKGNQAAGEVKQLVEAASRLEDTKPSSAFSFLGPSTPEGSGPRVESEREAFNRIGRETRALPSTFELARGDDGSEAAFQKQLDQLREWNKLMDRLNLDRRRAELQGYTDEQLDAALTLAITNKNARQYLDILAEQERRLQSTTQSTYDHNAALKQQWEFLEGLVNEYAQLASAFGNLAGAVGANDLQANINGVVNLFKSGFSIAKDLASGNLIGAAVTLISTLADAFTGYSRAYAEAAKKQQDFENSLTGTFIKAADFGKTSVRSRGFFADLFGGGPEVTQEIDKVGLEFAKSISGGFESGLRNGLKQAILQNDFSLFTTSLKESVGDAILNAIIESFLQGELLKNIIAPAIKNFVDALKTDDLADDNAALDGLFNAVDQATALGEKFYAGIAPVRQRLVDGGYLKPPEPSGLTNSSTKDLFGRTPDLGFASVSTPFLIGLEQIGNAAPIYLQAAQTQLQAAQLFQDVVRVFGQQGMRVVIDGGSSSSTAAFR</sequence>
<dbReference type="RefSeq" id="WP_015235883.1">
    <property type="nucleotide sequence ID" value="NC_019793.1"/>
</dbReference>
<dbReference type="Proteomes" id="UP000010467">
    <property type="component" value="Chromosome"/>
</dbReference>
<dbReference type="InterPro" id="IPR010090">
    <property type="entry name" value="Phage_tape_meas"/>
</dbReference>
<dbReference type="EMBL" id="CP003382">
    <property type="protein sequence ID" value="AFZ67578.1"/>
    <property type="molecule type" value="Genomic_DNA"/>
</dbReference>
<gene>
    <name evidence="5" type="ordered locus">Deipe_2082</name>
</gene>
<organism evidence="5 6">
    <name type="scientific">Deinococcus peraridilitoris (strain DSM 19664 / LMG 22246 / CIP 109416 / KR-200)</name>
    <dbReference type="NCBI Taxonomy" id="937777"/>
    <lineage>
        <taxon>Bacteria</taxon>
        <taxon>Thermotogati</taxon>
        <taxon>Deinococcota</taxon>
        <taxon>Deinococci</taxon>
        <taxon>Deinococcales</taxon>
        <taxon>Deinococcaceae</taxon>
        <taxon>Deinococcus</taxon>
    </lineage>
</organism>
<proteinExistence type="predicted"/>
<dbReference type="PANTHER" id="PTHR37813">
    <property type="entry name" value="FELS-2 PROPHAGE PROTEIN"/>
    <property type="match status" value="1"/>
</dbReference>
<evidence type="ECO:0000259" key="4">
    <source>
        <dbReference type="Pfam" id="PF10145"/>
    </source>
</evidence>
<feature type="domain" description="Phage tail tape measure protein" evidence="4">
    <location>
        <begin position="504"/>
        <end position="689"/>
    </location>
</feature>
<keyword evidence="6" id="KW-1185">Reference proteome</keyword>
<dbReference type="Pfam" id="PF10145">
    <property type="entry name" value="PhageMin_Tail"/>
    <property type="match status" value="1"/>
</dbReference>
<dbReference type="PATRIC" id="fig|937777.3.peg.2092"/>
<feature type="coiled-coil region" evidence="2">
    <location>
        <begin position="59"/>
        <end position="91"/>
    </location>
</feature>